<feature type="region of interest" description="Disordered" evidence="1">
    <location>
        <begin position="312"/>
        <end position="332"/>
    </location>
</feature>
<organism evidence="3 4">
    <name type="scientific">Cardiocondyla obscurior</name>
    <dbReference type="NCBI Taxonomy" id="286306"/>
    <lineage>
        <taxon>Eukaryota</taxon>
        <taxon>Metazoa</taxon>
        <taxon>Ecdysozoa</taxon>
        <taxon>Arthropoda</taxon>
        <taxon>Hexapoda</taxon>
        <taxon>Insecta</taxon>
        <taxon>Pterygota</taxon>
        <taxon>Neoptera</taxon>
        <taxon>Endopterygota</taxon>
        <taxon>Hymenoptera</taxon>
        <taxon>Apocrita</taxon>
        <taxon>Aculeata</taxon>
        <taxon>Formicoidea</taxon>
        <taxon>Formicidae</taxon>
        <taxon>Myrmicinae</taxon>
        <taxon>Cardiocondyla</taxon>
    </lineage>
</organism>
<feature type="region of interest" description="Disordered" evidence="1">
    <location>
        <begin position="112"/>
        <end position="169"/>
    </location>
</feature>
<evidence type="ECO:0000313" key="4">
    <source>
        <dbReference type="Proteomes" id="UP001430953"/>
    </source>
</evidence>
<protein>
    <submittedName>
        <fullName evidence="3">Uncharacterized protein</fullName>
    </submittedName>
</protein>
<gene>
    <name evidence="3" type="ORF">PUN28_004595</name>
</gene>
<dbReference type="AlphaFoldDB" id="A0AAW2GDI7"/>
<name>A0AAW2GDI7_9HYME</name>
<proteinExistence type="predicted"/>
<feature type="chain" id="PRO_5043329674" evidence="2">
    <location>
        <begin position="20"/>
        <end position="332"/>
    </location>
</feature>
<comment type="caution">
    <text evidence="3">The sequence shown here is derived from an EMBL/GenBank/DDBJ whole genome shotgun (WGS) entry which is preliminary data.</text>
</comment>
<dbReference type="EMBL" id="JADYXP020000004">
    <property type="protein sequence ID" value="KAL0125605.1"/>
    <property type="molecule type" value="Genomic_DNA"/>
</dbReference>
<feature type="signal peptide" evidence="2">
    <location>
        <begin position="1"/>
        <end position="19"/>
    </location>
</feature>
<evidence type="ECO:0000256" key="1">
    <source>
        <dbReference type="SAM" id="MobiDB-lite"/>
    </source>
</evidence>
<sequence>MQPFSGVLLLLFICQLATPTPIFNKAGEGFQSRAGGVGDTIRDWFRELKDRIVGKWQEWFGNDNPTPRLSPQDIFNIDKTIESRIPNYPGLFLDLFTGSGYDSDSNEWDMRPLLPSLPSPPVFEPDWTPKKSGTPEGTKSPTTTPRIESTTSRQQTVQTESPLIPTEPGITTSEATAVISTESTPLTTQLITTSIEPIVEPTSSEEVITSSESVVTNSEPVAGATEFVLTSNSITDTTVPSIGSTVFPDESIPFTQPTSVKSIETSIESTLMTTETIMTSREELTTINTTELPITTTELILPIFNKRVEENETIDKPRTTKKPRPASAEVIM</sequence>
<keyword evidence="2" id="KW-0732">Signal</keyword>
<evidence type="ECO:0000256" key="2">
    <source>
        <dbReference type="SAM" id="SignalP"/>
    </source>
</evidence>
<accession>A0AAW2GDI7</accession>
<reference evidence="3 4" key="1">
    <citation type="submission" date="2023-03" db="EMBL/GenBank/DDBJ databases">
        <title>High recombination rates correlate with genetic variation in Cardiocondyla obscurior ants.</title>
        <authorList>
            <person name="Errbii M."/>
        </authorList>
    </citation>
    <scope>NUCLEOTIDE SEQUENCE [LARGE SCALE GENOMIC DNA]</scope>
    <source>
        <strain evidence="3">Alpha-2009</strain>
        <tissue evidence="3">Whole body</tissue>
    </source>
</reference>
<evidence type="ECO:0000313" key="3">
    <source>
        <dbReference type="EMBL" id="KAL0125605.1"/>
    </source>
</evidence>
<dbReference type="Proteomes" id="UP001430953">
    <property type="component" value="Unassembled WGS sequence"/>
</dbReference>
<keyword evidence="4" id="KW-1185">Reference proteome</keyword>
<feature type="compositionally biased region" description="Polar residues" evidence="1">
    <location>
        <begin position="135"/>
        <end position="161"/>
    </location>
</feature>